<evidence type="ECO:0000313" key="1">
    <source>
        <dbReference type="EMBL" id="GAA0877874.1"/>
    </source>
</evidence>
<reference evidence="2" key="1">
    <citation type="journal article" date="2019" name="Int. J. Syst. Evol. Microbiol.">
        <title>The Global Catalogue of Microorganisms (GCM) 10K type strain sequencing project: providing services to taxonomists for standard genome sequencing and annotation.</title>
        <authorList>
            <consortium name="The Broad Institute Genomics Platform"/>
            <consortium name="The Broad Institute Genome Sequencing Center for Infectious Disease"/>
            <person name="Wu L."/>
            <person name="Ma J."/>
        </authorList>
    </citation>
    <scope>NUCLEOTIDE SEQUENCE [LARGE SCALE GENOMIC DNA]</scope>
    <source>
        <strain evidence="2">JCM 16112</strain>
    </source>
</reference>
<dbReference type="EMBL" id="BAAAFI010000002">
    <property type="protein sequence ID" value="GAA0877874.1"/>
    <property type="molecule type" value="Genomic_DNA"/>
</dbReference>
<accession>A0ABP3YB09</accession>
<dbReference type="Pfam" id="PF13618">
    <property type="entry name" value="Gluconate_2-dh3"/>
    <property type="match status" value="1"/>
</dbReference>
<comment type="caution">
    <text evidence="1">The sequence shown here is derived from an EMBL/GenBank/DDBJ whole genome shotgun (WGS) entry which is preliminary data.</text>
</comment>
<dbReference type="Proteomes" id="UP001500469">
    <property type="component" value="Unassembled WGS sequence"/>
</dbReference>
<keyword evidence="2" id="KW-1185">Reference proteome</keyword>
<protein>
    <recommendedName>
        <fullName evidence="3">Gluconate 2-dehydrogenase subunit 3-like protein</fullName>
    </recommendedName>
</protein>
<organism evidence="1 2">
    <name type="scientific">Algoriphagus jejuensis</name>
    <dbReference type="NCBI Taxonomy" id="419934"/>
    <lineage>
        <taxon>Bacteria</taxon>
        <taxon>Pseudomonadati</taxon>
        <taxon>Bacteroidota</taxon>
        <taxon>Cytophagia</taxon>
        <taxon>Cytophagales</taxon>
        <taxon>Cyclobacteriaceae</taxon>
        <taxon>Algoriphagus</taxon>
    </lineage>
</organism>
<evidence type="ECO:0008006" key="3">
    <source>
        <dbReference type="Google" id="ProtNLM"/>
    </source>
</evidence>
<sequence length="212" mass="23426">MRILGKLATFSARFAYNPNNQPMNRRIALRHLALISGGLVLIPSCDFSKEDILAAYDKLKVSASQKALLGSISDTIIPAGEIKGALDLEVPDFILVMVNDCFTEENQEKFTVGLGAFQDYVKKSAGKKFEDLTTKEKEQVILTGTKLEGDDTEEGNKNTSIAYFLNSTKRFTIQGYMASEYIQTEVIPYSLIPGEYNGAVLITDLQKPRING</sequence>
<gene>
    <name evidence="1" type="ORF">GCM10009119_08420</name>
</gene>
<dbReference type="InterPro" id="IPR027056">
    <property type="entry name" value="Gluconate_2DH_su3"/>
</dbReference>
<evidence type="ECO:0000313" key="2">
    <source>
        <dbReference type="Proteomes" id="UP001500469"/>
    </source>
</evidence>
<proteinExistence type="predicted"/>
<name>A0ABP3YB09_9BACT</name>